<protein>
    <submittedName>
        <fullName evidence="1">Uncharacterized protein</fullName>
    </submittedName>
</protein>
<accession>A0A0V1DQR3</accession>
<organism evidence="1 2">
    <name type="scientific">Trichinella pseudospiralis</name>
    <name type="common">Parasitic roundworm</name>
    <dbReference type="NCBI Taxonomy" id="6337"/>
    <lineage>
        <taxon>Eukaryota</taxon>
        <taxon>Metazoa</taxon>
        <taxon>Ecdysozoa</taxon>
        <taxon>Nematoda</taxon>
        <taxon>Enoplea</taxon>
        <taxon>Dorylaimia</taxon>
        <taxon>Trichinellida</taxon>
        <taxon>Trichinellidae</taxon>
        <taxon>Trichinella</taxon>
    </lineage>
</organism>
<reference evidence="1 2" key="1">
    <citation type="submission" date="2015-01" db="EMBL/GenBank/DDBJ databases">
        <title>Evolution of Trichinella species and genotypes.</title>
        <authorList>
            <person name="Korhonen P.K."/>
            <person name="Edoardo P."/>
            <person name="Giuseppe L.R."/>
            <person name="Gasser R.B."/>
        </authorList>
    </citation>
    <scope>NUCLEOTIDE SEQUENCE [LARGE SCALE GENOMIC DNA]</scope>
    <source>
        <strain evidence="1">ISS470</strain>
    </source>
</reference>
<dbReference type="EMBL" id="JYDT01002443">
    <property type="protein sequence ID" value="KRY63315.1"/>
    <property type="molecule type" value="Genomic_DNA"/>
</dbReference>
<dbReference type="Proteomes" id="UP000054995">
    <property type="component" value="Unassembled WGS sequence"/>
</dbReference>
<name>A0A0V1DQR3_TRIPS</name>
<keyword evidence="2" id="KW-1185">Reference proteome</keyword>
<gene>
    <name evidence="1" type="ORF">T4D_7135</name>
</gene>
<comment type="caution">
    <text evidence="1">The sequence shown here is derived from an EMBL/GenBank/DDBJ whole genome shotgun (WGS) entry which is preliminary data.</text>
</comment>
<evidence type="ECO:0000313" key="1">
    <source>
        <dbReference type="EMBL" id="KRY63315.1"/>
    </source>
</evidence>
<evidence type="ECO:0000313" key="2">
    <source>
        <dbReference type="Proteomes" id="UP000054995"/>
    </source>
</evidence>
<sequence length="30" mass="3115">MLQTKPVIVGAESGNATTEMHAQNLGENSS</sequence>
<proteinExistence type="predicted"/>